<dbReference type="Pfam" id="PF21787">
    <property type="entry name" value="TNP-like_RNaseH_N"/>
    <property type="match status" value="1"/>
</dbReference>
<evidence type="ECO:0000313" key="3">
    <source>
        <dbReference type="Proteomes" id="UP000828390"/>
    </source>
</evidence>
<sequence length="141" mass="15991">MPSATDAMITLIMSQVSNCKHSNTNQNRWERTIVNECINWYTRSPLSDLQMPQSGLLLLPSPSMLILYKNSISHSPGLSRDIFCWMDQEANRMNIPKSGRTGGILLDEMSIQKKIELSKHGQSVEMVGFVEMGEEVKTCWQ</sequence>
<comment type="caution">
    <text evidence="2">The sequence shown here is derived from an EMBL/GenBank/DDBJ whole genome shotgun (WGS) entry which is preliminary data.</text>
</comment>
<keyword evidence="3" id="KW-1185">Reference proteome</keyword>
<dbReference type="AlphaFoldDB" id="A0A9D4DLA2"/>
<protein>
    <recommendedName>
        <fullName evidence="1">Transposable element P transposase-like RNase H domain-containing protein</fullName>
    </recommendedName>
</protein>
<dbReference type="Proteomes" id="UP000828390">
    <property type="component" value="Unassembled WGS sequence"/>
</dbReference>
<dbReference type="InterPro" id="IPR048365">
    <property type="entry name" value="TNP-like_RNaseH_N"/>
</dbReference>
<organism evidence="2 3">
    <name type="scientific">Dreissena polymorpha</name>
    <name type="common">Zebra mussel</name>
    <name type="synonym">Mytilus polymorpha</name>
    <dbReference type="NCBI Taxonomy" id="45954"/>
    <lineage>
        <taxon>Eukaryota</taxon>
        <taxon>Metazoa</taxon>
        <taxon>Spiralia</taxon>
        <taxon>Lophotrochozoa</taxon>
        <taxon>Mollusca</taxon>
        <taxon>Bivalvia</taxon>
        <taxon>Autobranchia</taxon>
        <taxon>Heteroconchia</taxon>
        <taxon>Euheterodonta</taxon>
        <taxon>Imparidentia</taxon>
        <taxon>Neoheterodontei</taxon>
        <taxon>Myida</taxon>
        <taxon>Dreissenoidea</taxon>
        <taxon>Dreissenidae</taxon>
        <taxon>Dreissena</taxon>
    </lineage>
</organism>
<evidence type="ECO:0000313" key="2">
    <source>
        <dbReference type="EMBL" id="KAH3750425.1"/>
    </source>
</evidence>
<proteinExistence type="predicted"/>
<evidence type="ECO:0000259" key="1">
    <source>
        <dbReference type="Pfam" id="PF21787"/>
    </source>
</evidence>
<accession>A0A9D4DLA2</accession>
<feature type="domain" description="Transposable element P transposase-like RNase H" evidence="1">
    <location>
        <begin position="75"/>
        <end position="135"/>
    </location>
</feature>
<name>A0A9D4DLA2_DREPO</name>
<gene>
    <name evidence="2" type="ORF">DPMN_184947</name>
</gene>
<reference evidence="2" key="1">
    <citation type="journal article" date="2019" name="bioRxiv">
        <title>The Genome of the Zebra Mussel, Dreissena polymorpha: A Resource for Invasive Species Research.</title>
        <authorList>
            <person name="McCartney M.A."/>
            <person name="Auch B."/>
            <person name="Kono T."/>
            <person name="Mallez S."/>
            <person name="Zhang Y."/>
            <person name="Obille A."/>
            <person name="Becker A."/>
            <person name="Abrahante J.E."/>
            <person name="Garbe J."/>
            <person name="Badalamenti J.P."/>
            <person name="Herman A."/>
            <person name="Mangelson H."/>
            <person name="Liachko I."/>
            <person name="Sullivan S."/>
            <person name="Sone E.D."/>
            <person name="Koren S."/>
            <person name="Silverstein K.A.T."/>
            <person name="Beckman K.B."/>
            <person name="Gohl D.M."/>
        </authorList>
    </citation>
    <scope>NUCLEOTIDE SEQUENCE</scope>
    <source>
        <strain evidence="2">Duluth1</strain>
        <tissue evidence="2">Whole animal</tissue>
    </source>
</reference>
<reference evidence="2" key="2">
    <citation type="submission" date="2020-11" db="EMBL/GenBank/DDBJ databases">
        <authorList>
            <person name="McCartney M.A."/>
            <person name="Auch B."/>
            <person name="Kono T."/>
            <person name="Mallez S."/>
            <person name="Becker A."/>
            <person name="Gohl D.M."/>
            <person name="Silverstein K.A.T."/>
            <person name="Koren S."/>
            <person name="Bechman K.B."/>
            <person name="Herman A."/>
            <person name="Abrahante J.E."/>
            <person name="Garbe J."/>
        </authorList>
    </citation>
    <scope>NUCLEOTIDE SEQUENCE</scope>
    <source>
        <strain evidence="2">Duluth1</strain>
        <tissue evidence="2">Whole animal</tissue>
    </source>
</reference>
<dbReference type="EMBL" id="JAIWYP010000010">
    <property type="protein sequence ID" value="KAH3750425.1"/>
    <property type="molecule type" value="Genomic_DNA"/>
</dbReference>